<evidence type="ECO:0000313" key="2">
    <source>
        <dbReference type="EMBL" id="TJZ78155.1"/>
    </source>
</evidence>
<dbReference type="OrthoDB" id="9834416at2"/>
<accession>A0A4U0QA64</accession>
<keyword evidence="1" id="KW-0732">Signal</keyword>
<name>A0A4U0QA64_9RHOB</name>
<sequence length="113" mass="12363">MKNYLRALFLVTFTVFAVASIMPAPTTAASVPDDGMMAMAHFGMSECLDCSDRGEIGTAGCNLICAAGGFVTVPEFQTSDFRHARRLSKRQVADVMFSDLNWLPLRSPPRPFI</sequence>
<feature type="chain" id="PRO_5020734928" description="Secreted protein" evidence="1">
    <location>
        <begin position="20"/>
        <end position="113"/>
    </location>
</feature>
<organism evidence="2 3">
    <name type="scientific">Paracoccus hibiscisoli</name>
    <dbReference type="NCBI Taxonomy" id="2023261"/>
    <lineage>
        <taxon>Bacteria</taxon>
        <taxon>Pseudomonadati</taxon>
        <taxon>Pseudomonadota</taxon>
        <taxon>Alphaproteobacteria</taxon>
        <taxon>Rhodobacterales</taxon>
        <taxon>Paracoccaceae</taxon>
        <taxon>Paracoccus</taxon>
    </lineage>
</organism>
<evidence type="ECO:0008006" key="4">
    <source>
        <dbReference type="Google" id="ProtNLM"/>
    </source>
</evidence>
<protein>
    <recommendedName>
        <fullName evidence="4">Secreted protein</fullName>
    </recommendedName>
</protein>
<evidence type="ECO:0000256" key="1">
    <source>
        <dbReference type="SAM" id="SignalP"/>
    </source>
</evidence>
<dbReference type="EMBL" id="SUNH01000056">
    <property type="protein sequence ID" value="TJZ78155.1"/>
    <property type="molecule type" value="Genomic_DNA"/>
</dbReference>
<dbReference type="RefSeq" id="WP_136858335.1">
    <property type="nucleotide sequence ID" value="NZ_SUNH01000056.1"/>
</dbReference>
<proteinExistence type="predicted"/>
<comment type="caution">
    <text evidence="2">The sequence shown here is derived from an EMBL/GenBank/DDBJ whole genome shotgun (WGS) entry which is preliminary data.</text>
</comment>
<evidence type="ECO:0000313" key="3">
    <source>
        <dbReference type="Proteomes" id="UP000306223"/>
    </source>
</evidence>
<dbReference type="Proteomes" id="UP000306223">
    <property type="component" value="Unassembled WGS sequence"/>
</dbReference>
<reference evidence="2 3" key="1">
    <citation type="submission" date="2019-04" db="EMBL/GenBank/DDBJ databases">
        <authorList>
            <person name="Li J."/>
        </authorList>
    </citation>
    <scope>NUCLEOTIDE SEQUENCE [LARGE SCALE GENOMIC DNA]</scope>
    <source>
        <strain evidence="2 3">CCTCC AB2016182</strain>
    </source>
</reference>
<keyword evidence="3" id="KW-1185">Reference proteome</keyword>
<dbReference type="AlphaFoldDB" id="A0A4U0QA64"/>
<gene>
    <name evidence="2" type="ORF">FA740_18795</name>
</gene>
<feature type="signal peptide" evidence="1">
    <location>
        <begin position="1"/>
        <end position="19"/>
    </location>
</feature>